<dbReference type="PANTHER" id="PTHR30508">
    <property type="entry name" value="FES CLUSTER ASSEMBLY PROTEIN SUF"/>
    <property type="match status" value="1"/>
</dbReference>
<dbReference type="InterPro" id="IPR045595">
    <property type="entry name" value="SufBD_N"/>
</dbReference>
<dbReference type="RefSeq" id="WP_107939329.1">
    <property type="nucleotide sequence ID" value="NZ_QANS01000002.1"/>
</dbReference>
<dbReference type="Pfam" id="PF01458">
    <property type="entry name" value="SUFBD_core"/>
    <property type="match status" value="1"/>
</dbReference>
<name>A0A2T5MHT3_9GAMM</name>
<dbReference type="Pfam" id="PF19295">
    <property type="entry name" value="SufBD_N"/>
    <property type="match status" value="1"/>
</dbReference>
<feature type="domain" description="SUF system FeS cluster assembly SufBD core" evidence="2">
    <location>
        <begin position="212"/>
        <end position="454"/>
    </location>
</feature>
<dbReference type="InterPro" id="IPR037284">
    <property type="entry name" value="SUF_FeS_clus_asmbl_SufBD_sf"/>
</dbReference>
<gene>
    <name evidence="4" type="ORF">CJD38_05575</name>
</gene>
<feature type="domain" description="SUF system FeS cluster assembly SufBD N-terminal" evidence="3">
    <location>
        <begin position="131"/>
        <end position="204"/>
    </location>
</feature>
<dbReference type="InterPro" id="IPR010231">
    <property type="entry name" value="SUF_FeS_clus_asmbl_SufB"/>
</dbReference>
<dbReference type="AlphaFoldDB" id="A0A2T5MHT3"/>
<dbReference type="EMBL" id="QANS01000002">
    <property type="protein sequence ID" value="PTU32137.1"/>
    <property type="molecule type" value="Genomic_DNA"/>
</dbReference>
<accession>A0A2T5MHT3</accession>
<evidence type="ECO:0000256" key="1">
    <source>
        <dbReference type="ARBA" id="ARBA00043967"/>
    </source>
</evidence>
<evidence type="ECO:0000313" key="4">
    <source>
        <dbReference type="EMBL" id="PTU32137.1"/>
    </source>
</evidence>
<proteinExistence type="inferred from homology"/>
<evidence type="ECO:0000313" key="5">
    <source>
        <dbReference type="Proteomes" id="UP000244248"/>
    </source>
</evidence>
<dbReference type="NCBIfam" id="TIGR01980">
    <property type="entry name" value="sufB"/>
    <property type="match status" value="1"/>
</dbReference>
<dbReference type="GO" id="GO:0016226">
    <property type="term" value="P:iron-sulfur cluster assembly"/>
    <property type="evidence" value="ECO:0007669"/>
    <property type="project" value="InterPro"/>
</dbReference>
<comment type="caution">
    <text evidence="4">The sequence shown here is derived from an EMBL/GenBank/DDBJ whole genome shotgun (WGS) entry which is preliminary data.</text>
</comment>
<dbReference type="NCBIfam" id="NF008773">
    <property type="entry name" value="PRK11814.1"/>
    <property type="match status" value="1"/>
</dbReference>
<reference evidence="4 5" key="1">
    <citation type="submission" date="2018-04" db="EMBL/GenBank/DDBJ databases">
        <title>Novel species isolated from glacier.</title>
        <authorList>
            <person name="Liu Q."/>
            <person name="Xin Y.-H."/>
        </authorList>
    </citation>
    <scope>NUCLEOTIDE SEQUENCE [LARGE SCALE GENOMIC DNA]</scope>
    <source>
        <strain evidence="4 5">GT1R17</strain>
    </source>
</reference>
<keyword evidence="5" id="KW-1185">Reference proteome</keyword>
<organism evidence="4 5">
    <name type="scientific">Stenotrophobium rhamnosiphilum</name>
    <dbReference type="NCBI Taxonomy" id="2029166"/>
    <lineage>
        <taxon>Bacteria</taxon>
        <taxon>Pseudomonadati</taxon>
        <taxon>Pseudomonadota</taxon>
        <taxon>Gammaproteobacteria</taxon>
        <taxon>Nevskiales</taxon>
        <taxon>Nevskiaceae</taxon>
        <taxon>Stenotrophobium</taxon>
    </lineage>
</organism>
<evidence type="ECO:0000259" key="3">
    <source>
        <dbReference type="Pfam" id="PF19295"/>
    </source>
</evidence>
<comment type="similarity">
    <text evidence="1">Belongs to the iron-sulfur cluster assembly SufBD family.</text>
</comment>
<dbReference type="InterPro" id="IPR000825">
    <property type="entry name" value="SUF_FeS_clus_asmbl_SufBD_core"/>
</dbReference>
<protein>
    <submittedName>
        <fullName evidence="4">Fe-S cluster assembly protein SufB</fullName>
    </submittedName>
</protein>
<sequence length="483" mass="53841">MSTTSQDIQDIVRKSEYSAGFITDVQSDTVPPGLSEDTIRFISAMKKEPQWLLDWRLKAYARFLKMKEPKWAHVHYAPTDLQSISYYSQPKSMKDGPKSLDEVDPKLLETYKKLGIPLREQEMLAGVAVDVVFDSVSVATTFREKLKESGVIFCPISEAVREYPELIQKYLGSVVPQGDNYYAALNSAVFTDGSFVYIPKGVRCPMELSTYFRINERNTGQFERTLIIAEEGSHVSYLEGCTAPQRDENQLHAAVVELVAMDDAQIKYSTVQNWYPGDENGKGGIYNFVTKRGDCRGKRSKISWTQVETGSAITWKYPSCVLRGDDSVGEFYSVAVTHHRQQADTGTKMIHIGKNTKSTIVSKGIAAGHGQQSYRGLVRIQQSAEGARNYTQCDSLLIGDTCGAHTFPYTEVRNPSAHLEHEATTSKIGEDQLFYCLSRGINAEDAVSMIVNGFCKQVFKELPMEFAVEAQKLLSVTLEGAVG</sequence>
<dbReference type="Proteomes" id="UP000244248">
    <property type="component" value="Unassembled WGS sequence"/>
</dbReference>
<dbReference type="InterPro" id="IPR055346">
    <property type="entry name" value="Fe-S_cluster_assembly_SufBD"/>
</dbReference>
<dbReference type="SUPFAM" id="SSF101960">
    <property type="entry name" value="Stabilizer of iron transporter SufD"/>
    <property type="match status" value="1"/>
</dbReference>
<dbReference type="PANTHER" id="PTHR30508:SF1">
    <property type="entry name" value="UPF0051 PROTEIN ABCI8, CHLOROPLASTIC-RELATED"/>
    <property type="match status" value="1"/>
</dbReference>
<evidence type="ECO:0000259" key="2">
    <source>
        <dbReference type="Pfam" id="PF01458"/>
    </source>
</evidence>
<dbReference type="OrthoDB" id="9803529at2"/>